<evidence type="ECO:0000313" key="2">
    <source>
        <dbReference type="EMBL" id="CAD8199051.1"/>
    </source>
</evidence>
<proteinExistence type="predicted"/>
<accession>A0A8S1XE29</accession>
<evidence type="ECO:0000313" key="3">
    <source>
        <dbReference type="Proteomes" id="UP000689195"/>
    </source>
</evidence>
<sequence length="255" mass="30767">MNMHKEFIKGKLKKDDLIVITNPPWGRTVNLDKFNKMIKFLETNCNQCYLLIASDQFQFFDKRKWELLAEPLVGGQWTKIIKYDRNRETQLITLEIVPKENNQIITQSTTIDVIAKDLSYQRDIEEYENKKIVDLTKNLGALSKKLNNQDYLKHLKKETRTVAERYAELKQKQDPLCQEEQMIYIRQKQEIQIYKQTKLESKLKRKKQNQRNKKQILIEIRRFREKLKILDEKAKKKSLKLLKQQKKRSQTIPRW</sequence>
<evidence type="ECO:0000256" key="1">
    <source>
        <dbReference type="SAM" id="Coils"/>
    </source>
</evidence>
<dbReference type="GO" id="GO:0032259">
    <property type="term" value="P:methylation"/>
    <property type="evidence" value="ECO:0007669"/>
    <property type="project" value="InterPro"/>
</dbReference>
<gene>
    <name evidence="2" type="ORF">PPENT_87.1.T1200137</name>
</gene>
<comment type="caution">
    <text evidence="2">The sequence shown here is derived from an EMBL/GenBank/DDBJ whole genome shotgun (WGS) entry which is preliminary data.</text>
</comment>
<dbReference type="InterPro" id="IPR002052">
    <property type="entry name" value="DNA_methylase_N6_adenine_CS"/>
</dbReference>
<dbReference type="GO" id="GO:0003676">
    <property type="term" value="F:nucleic acid binding"/>
    <property type="evidence" value="ECO:0007669"/>
    <property type="project" value="InterPro"/>
</dbReference>
<feature type="coiled-coil region" evidence="1">
    <location>
        <begin position="213"/>
        <end position="240"/>
    </location>
</feature>
<dbReference type="EMBL" id="CAJJDO010000120">
    <property type="protein sequence ID" value="CAD8199051.1"/>
    <property type="molecule type" value="Genomic_DNA"/>
</dbReference>
<dbReference type="Proteomes" id="UP000689195">
    <property type="component" value="Unassembled WGS sequence"/>
</dbReference>
<keyword evidence="1" id="KW-0175">Coiled coil</keyword>
<name>A0A8S1XE29_9CILI</name>
<dbReference type="AlphaFoldDB" id="A0A8S1XE29"/>
<dbReference type="GO" id="GO:0008168">
    <property type="term" value="F:methyltransferase activity"/>
    <property type="evidence" value="ECO:0007669"/>
    <property type="project" value="InterPro"/>
</dbReference>
<organism evidence="2 3">
    <name type="scientific">Paramecium pentaurelia</name>
    <dbReference type="NCBI Taxonomy" id="43138"/>
    <lineage>
        <taxon>Eukaryota</taxon>
        <taxon>Sar</taxon>
        <taxon>Alveolata</taxon>
        <taxon>Ciliophora</taxon>
        <taxon>Intramacronucleata</taxon>
        <taxon>Oligohymenophorea</taxon>
        <taxon>Peniculida</taxon>
        <taxon>Parameciidae</taxon>
        <taxon>Paramecium</taxon>
    </lineage>
</organism>
<protein>
    <submittedName>
        <fullName evidence="2">Uncharacterized protein</fullName>
    </submittedName>
</protein>
<dbReference type="PROSITE" id="PS00092">
    <property type="entry name" value="N6_MTASE"/>
    <property type="match status" value="1"/>
</dbReference>
<keyword evidence="3" id="KW-1185">Reference proteome</keyword>
<reference evidence="2" key="1">
    <citation type="submission" date="2021-01" db="EMBL/GenBank/DDBJ databases">
        <authorList>
            <consortium name="Genoscope - CEA"/>
            <person name="William W."/>
        </authorList>
    </citation>
    <scope>NUCLEOTIDE SEQUENCE</scope>
</reference>